<evidence type="ECO:0000256" key="5">
    <source>
        <dbReference type="ARBA" id="ARBA00022989"/>
    </source>
</evidence>
<evidence type="ECO:0000313" key="10">
    <source>
        <dbReference type="Proteomes" id="UP001141434"/>
    </source>
</evidence>
<evidence type="ECO:0008006" key="11">
    <source>
        <dbReference type="Google" id="ProtNLM"/>
    </source>
</evidence>
<dbReference type="GeneID" id="81396591"/>
<feature type="transmembrane region" description="Helical" evidence="8">
    <location>
        <begin position="444"/>
        <end position="463"/>
    </location>
</feature>
<dbReference type="InterPro" id="IPR011701">
    <property type="entry name" value="MFS"/>
</dbReference>
<feature type="region of interest" description="Disordered" evidence="7">
    <location>
        <begin position="27"/>
        <end position="58"/>
    </location>
</feature>
<dbReference type="GO" id="GO:0005886">
    <property type="term" value="C:plasma membrane"/>
    <property type="evidence" value="ECO:0007669"/>
    <property type="project" value="TreeGrafter"/>
</dbReference>
<accession>A0A9W9K422</accession>
<feature type="transmembrane region" description="Helical" evidence="8">
    <location>
        <begin position="222"/>
        <end position="241"/>
    </location>
</feature>
<keyword evidence="10" id="KW-1185">Reference proteome</keyword>
<evidence type="ECO:0000256" key="2">
    <source>
        <dbReference type="ARBA" id="ARBA00008335"/>
    </source>
</evidence>
<dbReference type="Gene3D" id="1.20.1250.20">
    <property type="entry name" value="MFS general substrate transporter like domains"/>
    <property type="match status" value="2"/>
</dbReference>
<dbReference type="PANTHER" id="PTHR23501">
    <property type="entry name" value="MAJOR FACILITATOR SUPERFAMILY"/>
    <property type="match status" value="1"/>
</dbReference>
<evidence type="ECO:0000256" key="7">
    <source>
        <dbReference type="SAM" id="MobiDB-lite"/>
    </source>
</evidence>
<feature type="transmembrane region" description="Helical" evidence="8">
    <location>
        <begin position="165"/>
        <end position="182"/>
    </location>
</feature>
<feature type="transmembrane region" description="Helical" evidence="8">
    <location>
        <begin position="188"/>
        <end position="210"/>
    </location>
</feature>
<feature type="transmembrane region" description="Helical" evidence="8">
    <location>
        <begin position="253"/>
        <end position="273"/>
    </location>
</feature>
<protein>
    <recommendedName>
        <fullName evidence="11">Major facilitator superfamily (MFS) profile domain-containing protein</fullName>
    </recommendedName>
</protein>
<evidence type="ECO:0000256" key="1">
    <source>
        <dbReference type="ARBA" id="ARBA00004141"/>
    </source>
</evidence>
<dbReference type="InterPro" id="IPR036259">
    <property type="entry name" value="MFS_trans_sf"/>
</dbReference>
<feature type="compositionally biased region" description="Basic and acidic residues" evidence="7">
    <location>
        <begin position="30"/>
        <end position="39"/>
    </location>
</feature>
<comment type="subcellular location">
    <subcellularLocation>
        <location evidence="1">Membrane</location>
        <topology evidence="1">Multi-pass membrane protein</topology>
    </subcellularLocation>
</comment>
<comment type="similarity">
    <text evidence="2">Belongs to the major facilitator superfamily.</text>
</comment>
<sequence>MGGALDAIRGRDERGRLTRSLFGLYTQETQETKQDHQDASSDSNPPPAYASEGEQQAVGIENDEKEIEDRPDQVTAGAQQGQQKAEAVALVWSWPVVAAVYAWIWLCIFMLAFHSSINSNLINFVFSSFHKGPQVSTSYILANVVGGVLKLPISKTLNLWGRTEGLLVSVFVYVLGMIILAACNGSSAFAAGYVLYWIGYYCIYLILEIFVADTSGLRFRAFAYGFVQTPFIATAFTGPLAAQAIGTHQGWRWGYGIFCIVMPFVFCPLAIVFKYYEKKATKLGIYTPQKSGRTTMQSIVHYVHEFDVIGAFLLMVAFILFLLPFSLAQGGRSQYKSATFIAMLIVGFFMFFVFAAWEKWCARTQFIRYELLKDRTILGACVLSAVLFFSFDLWDQNFYNFVYITYDLEPAMAGYMLQIYNVGSCFFSPVIGVIIYATKRFKHIALFFGAPLIILGSGLMIYFRGQDHGIGYVVMCQIFIAFAGGTLIIANDMAAMTAGGREGTPMMLALLGLFNSVGGAFGLTVSAAIYNNVFPDALRSRLPDNLKSSAHQIWSDGIETHASFPVGSARRDAVNYAWGWAQRANCIASTCILLLAIPAVAVWRNYSVDKKQNKGTMIF</sequence>
<proteinExistence type="inferred from homology"/>
<dbReference type="RefSeq" id="XP_056510222.1">
    <property type="nucleotide sequence ID" value="XM_056657422.1"/>
</dbReference>
<evidence type="ECO:0000256" key="6">
    <source>
        <dbReference type="ARBA" id="ARBA00023136"/>
    </source>
</evidence>
<feature type="transmembrane region" description="Helical" evidence="8">
    <location>
        <begin position="414"/>
        <end position="437"/>
    </location>
</feature>
<feature type="transmembrane region" description="Helical" evidence="8">
    <location>
        <begin position="580"/>
        <end position="603"/>
    </location>
</feature>
<feature type="transmembrane region" description="Helical" evidence="8">
    <location>
        <begin position="337"/>
        <end position="357"/>
    </location>
</feature>
<evidence type="ECO:0000313" key="9">
    <source>
        <dbReference type="EMBL" id="KAJ5092025.1"/>
    </source>
</evidence>
<dbReference type="PANTHER" id="PTHR23501:SF107">
    <property type="entry name" value="TRANSPORTER, PUTATIVE (AFU_ORTHOLOGUE AFUA_7G04730)-RELATED"/>
    <property type="match status" value="1"/>
</dbReference>
<dbReference type="SUPFAM" id="SSF103473">
    <property type="entry name" value="MFS general substrate transporter"/>
    <property type="match status" value="1"/>
</dbReference>
<reference evidence="9" key="2">
    <citation type="journal article" date="2023" name="IMA Fungus">
        <title>Comparative genomic study of the Penicillium genus elucidates a diverse pangenome and 15 lateral gene transfer events.</title>
        <authorList>
            <person name="Petersen C."/>
            <person name="Sorensen T."/>
            <person name="Nielsen M.R."/>
            <person name="Sondergaard T.E."/>
            <person name="Sorensen J.L."/>
            <person name="Fitzpatrick D.A."/>
            <person name="Frisvad J.C."/>
            <person name="Nielsen K.L."/>
        </authorList>
    </citation>
    <scope>NUCLEOTIDE SEQUENCE</scope>
    <source>
        <strain evidence="9">IBT 34128</strain>
    </source>
</reference>
<comment type="caution">
    <text evidence="9">The sequence shown here is derived from an EMBL/GenBank/DDBJ whole genome shotgun (WGS) entry which is preliminary data.</text>
</comment>
<evidence type="ECO:0000256" key="3">
    <source>
        <dbReference type="ARBA" id="ARBA00022448"/>
    </source>
</evidence>
<evidence type="ECO:0000256" key="4">
    <source>
        <dbReference type="ARBA" id="ARBA00022692"/>
    </source>
</evidence>
<dbReference type="GO" id="GO:0022857">
    <property type="term" value="F:transmembrane transporter activity"/>
    <property type="evidence" value="ECO:0007669"/>
    <property type="project" value="InterPro"/>
</dbReference>
<feature type="transmembrane region" description="Helical" evidence="8">
    <location>
        <begin position="469"/>
        <end position="490"/>
    </location>
</feature>
<organism evidence="9 10">
    <name type="scientific">Penicillium alfredii</name>
    <dbReference type="NCBI Taxonomy" id="1506179"/>
    <lineage>
        <taxon>Eukaryota</taxon>
        <taxon>Fungi</taxon>
        <taxon>Dikarya</taxon>
        <taxon>Ascomycota</taxon>
        <taxon>Pezizomycotina</taxon>
        <taxon>Eurotiomycetes</taxon>
        <taxon>Eurotiomycetidae</taxon>
        <taxon>Eurotiales</taxon>
        <taxon>Aspergillaceae</taxon>
        <taxon>Penicillium</taxon>
    </lineage>
</organism>
<keyword evidence="4 8" id="KW-0812">Transmembrane</keyword>
<dbReference type="OrthoDB" id="4078873at2759"/>
<keyword evidence="3" id="KW-0813">Transport</keyword>
<feature type="transmembrane region" description="Helical" evidence="8">
    <location>
        <begin position="89"/>
        <end position="113"/>
    </location>
</feature>
<dbReference type="Proteomes" id="UP001141434">
    <property type="component" value="Unassembled WGS sequence"/>
</dbReference>
<feature type="transmembrane region" description="Helical" evidence="8">
    <location>
        <begin position="510"/>
        <end position="530"/>
    </location>
</feature>
<dbReference type="AlphaFoldDB" id="A0A9W9K422"/>
<evidence type="ECO:0000256" key="8">
    <source>
        <dbReference type="SAM" id="Phobius"/>
    </source>
</evidence>
<reference evidence="9" key="1">
    <citation type="submission" date="2022-11" db="EMBL/GenBank/DDBJ databases">
        <authorList>
            <person name="Petersen C."/>
        </authorList>
    </citation>
    <scope>NUCLEOTIDE SEQUENCE</scope>
    <source>
        <strain evidence="9">IBT 34128</strain>
    </source>
</reference>
<dbReference type="FunFam" id="1.20.1250.20:FF:000284">
    <property type="entry name" value="Siderophore iron transporter mirB"/>
    <property type="match status" value="1"/>
</dbReference>
<keyword evidence="5 8" id="KW-1133">Transmembrane helix</keyword>
<dbReference type="Pfam" id="PF07690">
    <property type="entry name" value="MFS_1"/>
    <property type="match status" value="1"/>
</dbReference>
<gene>
    <name evidence="9" type="ORF">NUU61_006895</name>
</gene>
<feature type="transmembrane region" description="Helical" evidence="8">
    <location>
        <begin position="133"/>
        <end position="153"/>
    </location>
</feature>
<feature type="transmembrane region" description="Helical" evidence="8">
    <location>
        <begin position="306"/>
        <end position="325"/>
    </location>
</feature>
<keyword evidence="6 8" id="KW-0472">Membrane</keyword>
<dbReference type="EMBL" id="JAPMSZ010000009">
    <property type="protein sequence ID" value="KAJ5092025.1"/>
    <property type="molecule type" value="Genomic_DNA"/>
</dbReference>
<feature type="transmembrane region" description="Helical" evidence="8">
    <location>
        <begin position="377"/>
        <end position="394"/>
    </location>
</feature>
<name>A0A9W9K422_9EURO</name>